<dbReference type="PROSITE" id="PS51273">
    <property type="entry name" value="GATASE_TYPE_1"/>
    <property type="match status" value="1"/>
</dbReference>
<dbReference type="InterPro" id="IPR017926">
    <property type="entry name" value="GATASE"/>
</dbReference>
<keyword evidence="2" id="KW-0315">Glutamine amidotransferase</keyword>
<dbReference type="CDD" id="cd01741">
    <property type="entry name" value="GATase1_1"/>
    <property type="match status" value="1"/>
</dbReference>
<dbReference type="InterPro" id="IPR044992">
    <property type="entry name" value="ChyE-like"/>
</dbReference>
<dbReference type="InterPro" id="IPR029062">
    <property type="entry name" value="Class_I_gatase-like"/>
</dbReference>
<dbReference type="GO" id="GO:0016740">
    <property type="term" value="F:transferase activity"/>
    <property type="evidence" value="ECO:0007669"/>
    <property type="project" value="UniProtKB-KW"/>
</dbReference>
<protein>
    <submittedName>
        <fullName evidence="2">Type 1 glutamine amidotransferase</fullName>
    </submittedName>
</protein>
<reference evidence="2 3" key="1">
    <citation type="journal article" date="2015" name="J. Microbiol.">
        <title>Sphingosinicella ginsenosidimutans sp. nov., with ginsenoside converting activity.</title>
        <authorList>
            <person name="Kim J.K."/>
            <person name="Kang M.S."/>
            <person name="Park S.C."/>
            <person name="Kim K.M."/>
            <person name="Choi K."/>
            <person name="Yoon M.H."/>
            <person name="Im W.T."/>
        </authorList>
    </citation>
    <scope>NUCLEOTIDE SEQUENCE [LARGE SCALE GENOMIC DNA]</scope>
    <source>
        <strain evidence="2 3">BS-11</strain>
    </source>
</reference>
<dbReference type="GO" id="GO:0005829">
    <property type="term" value="C:cytosol"/>
    <property type="evidence" value="ECO:0007669"/>
    <property type="project" value="TreeGrafter"/>
</dbReference>
<comment type="caution">
    <text evidence="2">The sequence shown here is derived from an EMBL/GenBank/DDBJ whole genome shotgun (WGS) entry which is preliminary data.</text>
</comment>
<evidence type="ECO:0000313" key="3">
    <source>
        <dbReference type="Proteomes" id="UP000321249"/>
    </source>
</evidence>
<dbReference type="Pfam" id="PF00117">
    <property type="entry name" value="GATase"/>
    <property type="match status" value="1"/>
</dbReference>
<evidence type="ECO:0000259" key="1">
    <source>
        <dbReference type="Pfam" id="PF00117"/>
    </source>
</evidence>
<dbReference type="RefSeq" id="WP_147041884.1">
    <property type="nucleotide sequence ID" value="NZ_BAABIR010000001.1"/>
</dbReference>
<dbReference type="EMBL" id="VOQQ01000001">
    <property type="protein sequence ID" value="TXC62496.1"/>
    <property type="molecule type" value="Genomic_DNA"/>
</dbReference>
<proteinExistence type="predicted"/>
<evidence type="ECO:0000313" key="2">
    <source>
        <dbReference type="EMBL" id="TXC62496.1"/>
    </source>
</evidence>
<dbReference type="OrthoDB" id="9813383at2"/>
<dbReference type="AlphaFoldDB" id="A0A5C6TQK1"/>
<dbReference type="PANTHER" id="PTHR42695:SF5">
    <property type="entry name" value="GLUTAMINE AMIDOTRANSFERASE YLR126C-RELATED"/>
    <property type="match status" value="1"/>
</dbReference>
<dbReference type="Proteomes" id="UP000321249">
    <property type="component" value="Unassembled WGS sequence"/>
</dbReference>
<sequence length="226" mass="24581">MKLAILETGKPPGDLAVRFGDYPAMFARLLGDGFDIATFDVEAGNLPIDPATHDAYILTGSPAGVYDPLPWIAELADFIRLAKPQKLVGICFGHQIMAEALGGHVEKSEKGWGAGLHTYPIVTREPWMDDAASVSIPASHQDQVVLQPPNTEVTASSLFTPYAGLAWTDRPAISFQFHPEFDPAYARALIEQRFDRIPDPDSAIASLDAPNDNARVGGWIRRFLLG</sequence>
<feature type="domain" description="Glutamine amidotransferase" evidence="1">
    <location>
        <begin position="52"/>
        <end position="186"/>
    </location>
</feature>
<accession>A0A5C6TQK1</accession>
<keyword evidence="3" id="KW-1185">Reference proteome</keyword>
<dbReference type="PANTHER" id="PTHR42695">
    <property type="entry name" value="GLUTAMINE AMIDOTRANSFERASE YLR126C-RELATED"/>
    <property type="match status" value="1"/>
</dbReference>
<name>A0A5C6TQK1_9SPHN</name>
<organism evidence="2 3">
    <name type="scientific">Allosphingosinicella ginsenosidimutans</name>
    <dbReference type="NCBI Taxonomy" id="1176539"/>
    <lineage>
        <taxon>Bacteria</taxon>
        <taxon>Pseudomonadati</taxon>
        <taxon>Pseudomonadota</taxon>
        <taxon>Alphaproteobacteria</taxon>
        <taxon>Sphingomonadales</taxon>
        <taxon>Sphingomonadaceae</taxon>
        <taxon>Allosphingosinicella</taxon>
    </lineage>
</organism>
<keyword evidence="2" id="KW-0808">Transferase</keyword>
<dbReference type="SUPFAM" id="SSF52317">
    <property type="entry name" value="Class I glutamine amidotransferase-like"/>
    <property type="match status" value="1"/>
</dbReference>
<dbReference type="Gene3D" id="3.40.50.880">
    <property type="match status" value="1"/>
</dbReference>
<gene>
    <name evidence="2" type="ORF">FRZ32_01780</name>
</gene>